<protein>
    <recommendedName>
        <fullName evidence="13">Cytochrome P450</fullName>
    </recommendedName>
</protein>
<keyword evidence="12" id="KW-1185">Reference proteome</keyword>
<keyword evidence="10" id="KW-0732">Signal</keyword>
<comment type="cofactor">
    <cofactor evidence="1 8">
        <name>heme</name>
        <dbReference type="ChEBI" id="CHEBI:30413"/>
    </cofactor>
</comment>
<dbReference type="InterPro" id="IPR036396">
    <property type="entry name" value="Cyt_P450_sf"/>
</dbReference>
<evidence type="ECO:0000256" key="8">
    <source>
        <dbReference type="PIRSR" id="PIRSR602401-1"/>
    </source>
</evidence>
<comment type="caution">
    <text evidence="11">The sequence shown here is derived from an EMBL/GenBank/DDBJ whole genome shotgun (WGS) entry which is preliminary data.</text>
</comment>
<dbReference type="PRINTS" id="PR00463">
    <property type="entry name" value="EP450I"/>
</dbReference>
<evidence type="ECO:0000313" key="11">
    <source>
        <dbReference type="EMBL" id="KAB0792380.1"/>
    </source>
</evidence>
<dbReference type="GO" id="GO:0008395">
    <property type="term" value="F:steroid hydroxylase activity"/>
    <property type="evidence" value="ECO:0007669"/>
    <property type="project" value="TreeGrafter"/>
</dbReference>
<feature type="signal peptide" evidence="10">
    <location>
        <begin position="1"/>
        <end position="15"/>
    </location>
</feature>
<dbReference type="GO" id="GO:0006805">
    <property type="term" value="P:xenobiotic metabolic process"/>
    <property type="evidence" value="ECO:0007669"/>
    <property type="project" value="TreeGrafter"/>
</dbReference>
<evidence type="ECO:0000256" key="5">
    <source>
        <dbReference type="ARBA" id="ARBA00023002"/>
    </source>
</evidence>
<name>A0A5N4A4Y3_PHOPY</name>
<keyword evidence="7 9" id="KW-0503">Monooxygenase</keyword>
<dbReference type="FunCoup" id="A0A5N4A4Y3">
    <property type="interactions" value="25"/>
</dbReference>
<organism evidence="11 12">
    <name type="scientific">Photinus pyralis</name>
    <name type="common">Common eastern firefly</name>
    <name type="synonym">Lampyris pyralis</name>
    <dbReference type="NCBI Taxonomy" id="7054"/>
    <lineage>
        <taxon>Eukaryota</taxon>
        <taxon>Metazoa</taxon>
        <taxon>Ecdysozoa</taxon>
        <taxon>Arthropoda</taxon>
        <taxon>Hexapoda</taxon>
        <taxon>Insecta</taxon>
        <taxon>Pterygota</taxon>
        <taxon>Neoptera</taxon>
        <taxon>Endopterygota</taxon>
        <taxon>Coleoptera</taxon>
        <taxon>Polyphaga</taxon>
        <taxon>Elateriformia</taxon>
        <taxon>Elateroidea</taxon>
        <taxon>Lampyridae</taxon>
        <taxon>Lampyrinae</taxon>
        <taxon>Photinus</taxon>
    </lineage>
</organism>
<keyword evidence="5 9" id="KW-0560">Oxidoreductase</keyword>
<dbReference type="GO" id="GO:0020037">
    <property type="term" value="F:heme binding"/>
    <property type="evidence" value="ECO:0007669"/>
    <property type="project" value="InterPro"/>
</dbReference>
<dbReference type="PANTHER" id="PTHR24300:SF376">
    <property type="entry name" value="CYTOCHROME P450 15A1"/>
    <property type="match status" value="1"/>
</dbReference>
<dbReference type="PANTHER" id="PTHR24300">
    <property type="entry name" value="CYTOCHROME P450 508A4-RELATED"/>
    <property type="match status" value="1"/>
</dbReference>
<dbReference type="SUPFAM" id="SSF48264">
    <property type="entry name" value="Cytochrome P450"/>
    <property type="match status" value="1"/>
</dbReference>
<evidence type="ECO:0000256" key="2">
    <source>
        <dbReference type="ARBA" id="ARBA00010617"/>
    </source>
</evidence>
<dbReference type="GO" id="GO:0005737">
    <property type="term" value="C:cytoplasm"/>
    <property type="evidence" value="ECO:0007669"/>
    <property type="project" value="TreeGrafter"/>
</dbReference>
<keyword evidence="4 8" id="KW-0479">Metal-binding</keyword>
<evidence type="ECO:0000256" key="1">
    <source>
        <dbReference type="ARBA" id="ARBA00001971"/>
    </source>
</evidence>
<dbReference type="InterPro" id="IPR002401">
    <property type="entry name" value="Cyt_P450_E_grp-I"/>
</dbReference>
<sequence>MLVVLLAIVCLGVFAVYSMKKPKHFPPGPMWWPLVGCSVEMRREMRRAKGRQQIVLEKMCRKWNTSVVGMKMGSQLVVCVSSFPVLKKVFDNEAFFARPNNFFTKLRTIGSCPGITCAEGSLFEEHKRFVLKNLQSRTGKMEMEAKIFEELEDVKQLIDDDRLKVQFGQIMQPAVVNIIWSFIAGQRIKRSDPKFQTLLGLLDARSKAFDMGGGTLSNFPWLRFIAPDWVGFTLINNLNMELKSFFTKTINDHYSTWGEDRTGDLIYSFISQGRTKDKSGTFTDDQLLMIILDLFVGGAHSSAAILDFAFLMMMHYPDVKHRVQACLDDAFASSDQIQYQDRHRIPYVEATLSEVMRYCHVFPVGGSRRALRDTELEGYTIPKASPAVEIWRQRFNLPFQDTTVLIDLYSVLNSKDVWGDPENFRPERFMVDDQLAVIENYIPFGIGRRRCLGESLARRILFLVFAEVMKTYDILPEEGAPLPPIDPQPGITALPQPYKARFVRRDSVLNKS</sequence>
<feature type="binding site" description="axial binding residue" evidence="8">
    <location>
        <position position="451"/>
    </location>
    <ligand>
        <name>heme</name>
        <dbReference type="ChEBI" id="CHEBI:30413"/>
    </ligand>
    <ligandPart>
        <name>Fe</name>
        <dbReference type="ChEBI" id="CHEBI:18248"/>
    </ligandPart>
</feature>
<evidence type="ECO:0000256" key="7">
    <source>
        <dbReference type="ARBA" id="ARBA00023033"/>
    </source>
</evidence>
<evidence type="ECO:0000256" key="3">
    <source>
        <dbReference type="ARBA" id="ARBA00022617"/>
    </source>
</evidence>
<dbReference type="EMBL" id="VVIM01000010">
    <property type="protein sequence ID" value="KAB0792380.1"/>
    <property type="molecule type" value="Genomic_DNA"/>
</dbReference>
<dbReference type="AlphaFoldDB" id="A0A5N4A4Y3"/>
<evidence type="ECO:0000313" key="12">
    <source>
        <dbReference type="Proteomes" id="UP000327044"/>
    </source>
</evidence>
<accession>A0A5N4A4Y3</accession>
<evidence type="ECO:0000256" key="10">
    <source>
        <dbReference type="SAM" id="SignalP"/>
    </source>
</evidence>
<feature type="chain" id="PRO_5024306454" description="Cytochrome P450" evidence="10">
    <location>
        <begin position="16"/>
        <end position="512"/>
    </location>
</feature>
<dbReference type="InterPro" id="IPR050182">
    <property type="entry name" value="Cytochrome_P450_fam2"/>
</dbReference>
<comment type="similarity">
    <text evidence="2 9">Belongs to the cytochrome P450 family.</text>
</comment>
<evidence type="ECO:0000256" key="9">
    <source>
        <dbReference type="RuleBase" id="RU000461"/>
    </source>
</evidence>
<evidence type="ECO:0000256" key="6">
    <source>
        <dbReference type="ARBA" id="ARBA00023004"/>
    </source>
</evidence>
<proteinExistence type="inferred from homology"/>
<dbReference type="GO" id="GO:0016712">
    <property type="term" value="F:oxidoreductase activity, acting on paired donors, with incorporation or reduction of molecular oxygen, reduced flavin or flavoprotein as one donor, and incorporation of one atom of oxygen"/>
    <property type="evidence" value="ECO:0007669"/>
    <property type="project" value="TreeGrafter"/>
</dbReference>
<dbReference type="InterPro" id="IPR017972">
    <property type="entry name" value="Cyt_P450_CS"/>
</dbReference>
<dbReference type="GO" id="GO:0005506">
    <property type="term" value="F:iron ion binding"/>
    <property type="evidence" value="ECO:0007669"/>
    <property type="project" value="InterPro"/>
</dbReference>
<evidence type="ECO:0008006" key="13">
    <source>
        <dbReference type="Google" id="ProtNLM"/>
    </source>
</evidence>
<keyword evidence="6 8" id="KW-0408">Iron</keyword>
<evidence type="ECO:0000256" key="4">
    <source>
        <dbReference type="ARBA" id="ARBA00022723"/>
    </source>
</evidence>
<dbReference type="Gene3D" id="1.10.630.10">
    <property type="entry name" value="Cytochrome P450"/>
    <property type="match status" value="1"/>
</dbReference>
<dbReference type="Pfam" id="PF00067">
    <property type="entry name" value="p450"/>
    <property type="match status" value="1"/>
</dbReference>
<gene>
    <name evidence="11" type="ORF">PPYR_14339</name>
</gene>
<dbReference type="PROSITE" id="PS00086">
    <property type="entry name" value="CYTOCHROME_P450"/>
    <property type="match status" value="1"/>
</dbReference>
<keyword evidence="3 8" id="KW-0349">Heme</keyword>
<dbReference type="InParanoid" id="A0A5N4A4Y3"/>
<dbReference type="InterPro" id="IPR001128">
    <property type="entry name" value="Cyt_P450"/>
</dbReference>
<reference evidence="11 12" key="1">
    <citation type="journal article" date="2018" name="Elife">
        <title>Firefly genomes illuminate parallel origins of bioluminescence in beetles.</title>
        <authorList>
            <person name="Fallon T.R."/>
            <person name="Lower S.E."/>
            <person name="Chang C.H."/>
            <person name="Bessho-Uehara M."/>
            <person name="Martin G.J."/>
            <person name="Bewick A.J."/>
            <person name="Behringer M."/>
            <person name="Debat H.J."/>
            <person name="Wong I."/>
            <person name="Day J.C."/>
            <person name="Suvorov A."/>
            <person name="Silva C.J."/>
            <person name="Stanger-Hall K.F."/>
            <person name="Hall D.W."/>
            <person name="Schmitz R.J."/>
            <person name="Nelson D.R."/>
            <person name="Lewis S.M."/>
            <person name="Shigenobu S."/>
            <person name="Bybee S.M."/>
            <person name="Larracuente A.M."/>
            <person name="Oba Y."/>
            <person name="Weng J.K."/>
        </authorList>
    </citation>
    <scope>NUCLEOTIDE SEQUENCE [LARGE SCALE GENOMIC DNA]</scope>
    <source>
        <strain evidence="11">1611_PpyrPB1</strain>
        <tissue evidence="11">Whole body</tissue>
    </source>
</reference>
<dbReference type="PRINTS" id="PR00385">
    <property type="entry name" value="P450"/>
</dbReference>
<dbReference type="GO" id="GO:0006082">
    <property type="term" value="P:organic acid metabolic process"/>
    <property type="evidence" value="ECO:0007669"/>
    <property type="project" value="TreeGrafter"/>
</dbReference>
<dbReference type="Proteomes" id="UP000327044">
    <property type="component" value="Unassembled WGS sequence"/>
</dbReference>